<dbReference type="GO" id="GO:0005737">
    <property type="term" value="C:cytoplasm"/>
    <property type="evidence" value="ECO:0007669"/>
    <property type="project" value="TreeGrafter"/>
</dbReference>
<name>E2BW36_HARSA</name>
<dbReference type="STRING" id="610380.E2BW36"/>
<reference evidence="8 9" key="1">
    <citation type="journal article" date="2010" name="Science">
        <title>Genomic comparison of the ants Camponotus floridanus and Harpegnathos saltator.</title>
        <authorList>
            <person name="Bonasio R."/>
            <person name="Zhang G."/>
            <person name="Ye C."/>
            <person name="Mutti N.S."/>
            <person name="Fang X."/>
            <person name="Qin N."/>
            <person name="Donahue G."/>
            <person name="Yang P."/>
            <person name="Li Q."/>
            <person name="Li C."/>
            <person name="Zhang P."/>
            <person name="Huang Z."/>
            <person name="Berger S.L."/>
            <person name="Reinberg D."/>
            <person name="Wang J."/>
            <person name="Liebig J."/>
        </authorList>
    </citation>
    <scope>NUCLEOTIDE SEQUENCE [LARGE SCALE GENOMIC DNA]</scope>
    <source>
        <strain evidence="8 9">R22 G/1</strain>
    </source>
</reference>
<gene>
    <name evidence="8" type="ORF">EAI_06487</name>
</gene>
<dbReference type="GO" id="GO:0051301">
    <property type="term" value="P:cell division"/>
    <property type="evidence" value="ECO:0007669"/>
    <property type="project" value="UniProtKB-KW"/>
</dbReference>
<protein>
    <submittedName>
        <fullName evidence="8">Condensin complex subunit 3</fullName>
    </submittedName>
</protein>
<dbReference type="PANTHER" id="PTHR14418:SF5">
    <property type="entry name" value="CONDENSIN COMPLEX SUBUNIT 3"/>
    <property type="match status" value="1"/>
</dbReference>
<accession>E2BW36</accession>
<dbReference type="EMBL" id="GL451091">
    <property type="protein sequence ID" value="EFN80068.1"/>
    <property type="molecule type" value="Genomic_DNA"/>
</dbReference>
<dbReference type="PANTHER" id="PTHR14418">
    <property type="entry name" value="CONDENSIN COMPLEX SUBUNIT 3-RELATED"/>
    <property type="match status" value="1"/>
</dbReference>
<keyword evidence="2" id="KW-0158">Chromosome</keyword>
<evidence type="ECO:0000313" key="9">
    <source>
        <dbReference type="Proteomes" id="UP000008237"/>
    </source>
</evidence>
<proteinExistence type="predicted"/>
<evidence type="ECO:0000259" key="7">
    <source>
        <dbReference type="Pfam" id="PF12719"/>
    </source>
</evidence>
<evidence type="ECO:0000256" key="5">
    <source>
        <dbReference type="ARBA" id="ARBA00023067"/>
    </source>
</evidence>
<dbReference type="InterPro" id="IPR027165">
    <property type="entry name" value="CND3"/>
</dbReference>
<keyword evidence="9" id="KW-1185">Reference proteome</keyword>
<evidence type="ECO:0000256" key="2">
    <source>
        <dbReference type="ARBA" id="ARBA00022454"/>
    </source>
</evidence>
<comment type="subcellular location">
    <subcellularLocation>
        <location evidence="1">Chromosome</location>
    </subcellularLocation>
</comment>
<dbReference type="Pfam" id="PF12719">
    <property type="entry name" value="Cnd3"/>
    <property type="match status" value="1"/>
</dbReference>
<dbReference type="InterPro" id="IPR025977">
    <property type="entry name" value="Cnd3_C"/>
</dbReference>
<dbReference type="GO" id="GO:0007076">
    <property type="term" value="P:mitotic chromosome condensation"/>
    <property type="evidence" value="ECO:0007669"/>
    <property type="project" value="InterPro"/>
</dbReference>
<evidence type="ECO:0000256" key="6">
    <source>
        <dbReference type="ARBA" id="ARBA00023306"/>
    </source>
</evidence>
<dbReference type="InParanoid" id="E2BW36"/>
<dbReference type="InterPro" id="IPR016024">
    <property type="entry name" value="ARM-type_fold"/>
</dbReference>
<keyword evidence="6" id="KW-0131">Cell cycle</keyword>
<dbReference type="GO" id="GO:0000796">
    <property type="term" value="C:condensin complex"/>
    <property type="evidence" value="ECO:0007669"/>
    <property type="project" value="InterPro"/>
</dbReference>
<evidence type="ECO:0000256" key="3">
    <source>
        <dbReference type="ARBA" id="ARBA00022618"/>
    </source>
</evidence>
<dbReference type="SUPFAM" id="SSF48371">
    <property type="entry name" value="ARM repeat"/>
    <property type="match status" value="1"/>
</dbReference>
<dbReference type="Proteomes" id="UP000008237">
    <property type="component" value="Unassembled WGS sequence"/>
</dbReference>
<evidence type="ECO:0000313" key="8">
    <source>
        <dbReference type="EMBL" id="EFN80068.1"/>
    </source>
</evidence>
<keyword evidence="4" id="KW-0498">Mitosis</keyword>
<organism evidence="9">
    <name type="scientific">Harpegnathos saltator</name>
    <name type="common">Jerdon's jumping ant</name>
    <dbReference type="NCBI Taxonomy" id="610380"/>
    <lineage>
        <taxon>Eukaryota</taxon>
        <taxon>Metazoa</taxon>
        <taxon>Ecdysozoa</taxon>
        <taxon>Arthropoda</taxon>
        <taxon>Hexapoda</taxon>
        <taxon>Insecta</taxon>
        <taxon>Pterygota</taxon>
        <taxon>Neoptera</taxon>
        <taxon>Endopterygota</taxon>
        <taxon>Hymenoptera</taxon>
        <taxon>Apocrita</taxon>
        <taxon>Aculeata</taxon>
        <taxon>Formicoidea</taxon>
        <taxon>Formicidae</taxon>
        <taxon>Ponerinae</taxon>
        <taxon>Ponerini</taxon>
        <taxon>Harpegnathos</taxon>
    </lineage>
</organism>
<feature type="domain" description="Nuclear condensin complex subunit 3 C-terminal" evidence="7">
    <location>
        <begin position="64"/>
        <end position="329"/>
    </location>
</feature>
<sequence length="353" mass="40167">MSDYCCNKIIESIVHQLDKVVPNISNMLDLVANVISETRLPLKESTSTQQAPEEKQENNIIKRKHPDDNVHVLALKALGVYCILDKEMAKKYLMVFFYQFSAEQENPDIWVIALKGIFDLLLSYGLEYFEILQIPEERSGWSRMLYTHDVDSVVSLNGRPAIEDNSRNFVHILTGLLDNANQELRTIAAEGLCKLLLNRRISSSSSLVSRLIILCYNPANDDDVYLRQCLCAFFDHFAIRVPDAPERFESAYFPAVRVICNAPDISPLQSIDTYHVSIFILTSITRSSQKFGKQVFDMYNNLAFAILAEILNPDSTINQETLIKSLTVLCVQFEDGPSKENLQEDIERVTNMV</sequence>
<keyword evidence="3" id="KW-0132">Cell division</keyword>
<evidence type="ECO:0000256" key="4">
    <source>
        <dbReference type="ARBA" id="ARBA00022776"/>
    </source>
</evidence>
<evidence type="ECO:0000256" key="1">
    <source>
        <dbReference type="ARBA" id="ARBA00004286"/>
    </source>
</evidence>
<dbReference type="AlphaFoldDB" id="E2BW36"/>
<keyword evidence="5" id="KW-0226">DNA condensation</keyword>
<dbReference type="GO" id="GO:0000793">
    <property type="term" value="C:condensed chromosome"/>
    <property type="evidence" value="ECO:0007669"/>
    <property type="project" value="TreeGrafter"/>
</dbReference>
<dbReference type="OrthoDB" id="27187at2759"/>